<dbReference type="InterPro" id="IPR050500">
    <property type="entry name" value="Phos_Acetyltrans/Butyryltrans"/>
</dbReference>
<dbReference type="Pfam" id="PF01515">
    <property type="entry name" value="PTA_PTB"/>
    <property type="match status" value="2"/>
</dbReference>
<proteinExistence type="inferred from homology"/>
<evidence type="ECO:0000256" key="3">
    <source>
        <dbReference type="ARBA" id="ARBA00023315"/>
    </source>
</evidence>
<comment type="similarity">
    <text evidence="1">Belongs to the phosphate acetyltransferase and butyryltransferase family.</text>
</comment>
<dbReference type="EMBL" id="DF820470">
    <property type="protein sequence ID" value="GAK59456.1"/>
    <property type="molecule type" value="Genomic_DNA"/>
</dbReference>
<dbReference type="STRING" id="1499967.U27_06441"/>
<sequence length="297" mass="32298">METLASFQAIVAEVKNREKKTVVVAAAEDHDVLIATVQAKQEGLANFLYVGAEEQIRQLAREHQLELAEKEIVHEPDMQAAGKKAIDLVKQGRGQVLMKGKVSTGQILGMVLKDEDLKQKVDNPFLSHVAIFEWQGSLKIFSDAALNIAPDCDQKRKIALNALHVARKLGINAPKMAFISAVEKVNPKMPSSVDAEQLAALDWEGAIAGGPLAFDGAMFAEAYAIKGVPSPVEGKADILIFPNIETGNVFYKTLTWMMKRDMAGIIVGAAIPFILTSRADSARVKFLSIATTLYLTK</sequence>
<evidence type="ECO:0000313" key="6">
    <source>
        <dbReference type="Proteomes" id="UP000030661"/>
    </source>
</evidence>
<feature type="domain" description="Phosphate acetyl/butaryl transferase" evidence="4">
    <location>
        <begin position="7"/>
        <end position="79"/>
    </location>
</feature>
<dbReference type="eggNOG" id="COG0280">
    <property type="taxonomic scope" value="Bacteria"/>
</dbReference>
<organism evidence="5">
    <name type="scientific">Vecturithrix granuli</name>
    <dbReference type="NCBI Taxonomy" id="1499967"/>
    <lineage>
        <taxon>Bacteria</taxon>
        <taxon>Candidatus Moduliflexota</taxon>
        <taxon>Candidatus Vecturitrichia</taxon>
        <taxon>Candidatus Vecturitrichales</taxon>
        <taxon>Candidatus Vecturitrichaceae</taxon>
        <taxon>Candidatus Vecturithrix</taxon>
    </lineage>
</organism>
<evidence type="ECO:0000259" key="4">
    <source>
        <dbReference type="Pfam" id="PF01515"/>
    </source>
</evidence>
<evidence type="ECO:0000256" key="2">
    <source>
        <dbReference type="ARBA" id="ARBA00022679"/>
    </source>
</evidence>
<keyword evidence="2" id="KW-0808">Transferase</keyword>
<dbReference type="AlphaFoldDB" id="A0A081C4F1"/>
<gene>
    <name evidence="5" type="ORF">U27_06441</name>
</gene>
<evidence type="ECO:0000313" key="5">
    <source>
        <dbReference type="EMBL" id="GAK59456.1"/>
    </source>
</evidence>
<dbReference type="PANTHER" id="PTHR43356:SF2">
    <property type="entry name" value="PHOSPHATE ACETYLTRANSFERASE"/>
    <property type="match status" value="1"/>
</dbReference>
<feature type="domain" description="Phosphate acetyl/butaryl transferase" evidence="4">
    <location>
        <begin position="83"/>
        <end position="292"/>
    </location>
</feature>
<dbReference type="Proteomes" id="UP000030661">
    <property type="component" value="Unassembled WGS sequence"/>
</dbReference>
<reference evidence="5" key="1">
    <citation type="journal article" date="2015" name="PeerJ">
        <title>First genomic representation of candidate bacterial phylum KSB3 points to enhanced environmental sensing as a trigger of wastewater bulking.</title>
        <authorList>
            <person name="Sekiguchi Y."/>
            <person name="Ohashi A."/>
            <person name="Parks D.H."/>
            <person name="Yamauchi T."/>
            <person name="Tyson G.W."/>
            <person name="Hugenholtz P."/>
        </authorList>
    </citation>
    <scope>NUCLEOTIDE SEQUENCE [LARGE SCALE GENOMIC DNA]</scope>
</reference>
<accession>A0A081C4F1</accession>
<name>A0A081C4F1_VECG1</name>
<keyword evidence="3" id="KW-0012">Acyltransferase</keyword>
<dbReference type="PIRSF" id="PIRSF000428">
    <property type="entry name" value="P_Ac_trans"/>
    <property type="match status" value="1"/>
</dbReference>
<dbReference type="Gene3D" id="3.40.718.10">
    <property type="entry name" value="Isopropylmalate Dehydrogenase"/>
    <property type="match status" value="1"/>
</dbReference>
<evidence type="ECO:0000256" key="1">
    <source>
        <dbReference type="ARBA" id="ARBA00005656"/>
    </source>
</evidence>
<dbReference type="HOGENOM" id="CLU_056531_0_0_0"/>
<dbReference type="InterPro" id="IPR002505">
    <property type="entry name" value="PTA_PTB"/>
</dbReference>
<keyword evidence="6" id="KW-1185">Reference proteome</keyword>
<dbReference type="PANTHER" id="PTHR43356">
    <property type="entry name" value="PHOSPHATE ACETYLTRANSFERASE"/>
    <property type="match status" value="1"/>
</dbReference>
<protein>
    <recommendedName>
        <fullName evidence="4">Phosphate acetyl/butaryl transferase domain-containing protein</fullName>
    </recommendedName>
</protein>
<dbReference type="GO" id="GO:0016746">
    <property type="term" value="F:acyltransferase activity"/>
    <property type="evidence" value="ECO:0007669"/>
    <property type="project" value="UniProtKB-KW"/>
</dbReference>
<dbReference type="SUPFAM" id="SSF53659">
    <property type="entry name" value="Isocitrate/Isopropylmalate dehydrogenase-like"/>
    <property type="match status" value="1"/>
</dbReference>
<dbReference type="InterPro" id="IPR012147">
    <property type="entry name" value="P_Ac_Bu_trans"/>
</dbReference>